<accession>A0A914D690</accession>
<dbReference type="InterPro" id="IPR008906">
    <property type="entry name" value="HATC_C_dom"/>
</dbReference>
<dbReference type="SUPFAM" id="SSF53098">
    <property type="entry name" value="Ribonuclease H-like"/>
    <property type="match status" value="1"/>
</dbReference>
<evidence type="ECO:0000313" key="3">
    <source>
        <dbReference type="WBParaSite" id="ACRNAN_scaffold1985.g23778.t1"/>
    </source>
</evidence>
<name>A0A914D690_9BILA</name>
<evidence type="ECO:0000313" key="2">
    <source>
        <dbReference type="Proteomes" id="UP000887540"/>
    </source>
</evidence>
<keyword evidence="2" id="KW-1185">Reference proteome</keyword>
<dbReference type="GO" id="GO:0046983">
    <property type="term" value="F:protein dimerization activity"/>
    <property type="evidence" value="ECO:0007669"/>
    <property type="project" value="InterPro"/>
</dbReference>
<sequence length="281" mass="32816">MMLRLWDPLYQLFTGCDKPPRILEDFFKSNESRCVLEFLQSVLAVFERPLLLLQKPTLLLPELLSVAENFMFQIKNRQERAFFGSATATSLRILSNEAAVLLQENFLEFYTTVIDYVEKWFRSELLPSNISWVMLTTRDVDYNEVVELARQIAPDIAEMDELFNEVMELNRLIKQIPDTVFNEDSAETKWMKVFQGNYSFPCIYKLVSIILSIPVSNAFVEQVFSLCGAQWTDQRNSLKPETVKALLQVRVNFDLTCNEMFKFLMKNNSLRQKIRGAAKWE</sequence>
<dbReference type="WBParaSite" id="ACRNAN_scaffold1985.g23778.t1">
    <property type="protein sequence ID" value="ACRNAN_scaffold1985.g23778.t1"/>
    <property type="gene ID" value="ACRNAN_scaffold1985.g23778"/>
</dbReference>
<feature type="domain" description="HAT C-terminal dimerisation" evidence="1">
    <location>
        <begin position="168"/>
        <end position="250"/>
    </location>
</feature>
<dbReference type="Proteomes" id="UP000887540">
    <property type="component" value="Unplaced"/>
</dbReference>
<dbReference type="AlphaFoldDB" id="A0A914D690"/>
<organism evidence="2 3">
    <name type="scientific">Acrobeloides nanus</name>
    <dbReference type="NCBI Taxonomy" id="290746"/>
    <lineage>
        <taxon>Eukaryota</taxon>
        <taxon>Metazoa</taxon>
        <taxon>Ecdysozoa</taxon>
        <taxon>Nematoda</taxon>
        <taxon>Chromadorea</taxon>
        <taxon>Rhabditida</taxon>
        <taxon>Tylenchina</taxon>
        <taxon>Cephalobomorpha</taxon>
        <taxon>Cephaloboidea</taxon>
        <taxon>Cephalobidae</taxon>
        <taxon>Acrobeloides</taxon>
    </lineage>
</organism>
<evidence type="ECO:0000259" key="1">
    <source>
        <dbReference type="Pfam" id="PF05699"/>
    </source>
</evidence>
<proteinExistence type="predicted"/>
<protein>
    <submittedName>
        <fullName evidence="3">HAT C-terminal dimerisation domain-containing protein</fullName>
    </submittedName>
</protein>
<dbReference type="InterPro" id="IPR012337">
    <property type="entry name" value="RNaseH-like_sf"/>
</dbReference>
<reference evidence="3" key="1">
    <citation type="submission" date="2022-11" db="UniProtKB">
        <authorList>
            <consortium name="WormBaseParasite"/>
        </authorList>
    </citation>
    <scope>IDENTIFICATION</scope>
</reference>
<dbReference type="Pfam" id="PF05699">
    <property type="entry name" value="Dimer_Tnp_hAT"/>
    <property type="match status" value="1"/>
</dbReference>